<keyword evidence="3 5" id="KW-1133">Transmembrane helix</keyword>
<evidence type="ECO:0000313" key="8">
    <source>
        <dbReference type="Proteomes" id="UP000031838"/>
    </source>
</evidence>
<feature type="transmembrane region" description="Helical" evidence="5">
    <location>
        <begin position="406"/>
        <end position="427"/>
    </location>
</feature>
<keyword evidence="4 5" id="KW-0472">Membrane</keyword>
<comment type="subcellular location">
    <subcellularLocation>
        <location evidence="1">Membrane</location>
        <topology evidence="1">Multi-pass membrane protein</topology>
    </subcellularLocation>
</comment>
<evidence type="ECO:0000256" key="5">
    <source>
        <dbReference type="SAM" id="Phobius"/>
    </source>
</evidence>
<reference evidence="8" key="1">
    <citation type="submission" date="2011-03" db="EMBL/GenBank/DDBJ databases">
        <authorList>
            <person name="Voget S."/>
            <person name="Streit W.R."/>
            <person name="Jaeger K.E."/>
            <person name="Daniel R."/>
        </authorList>
    </citation>
    <scope>NUCLEOTIDE SEQUENCE [LARGE SCALE GENOMIC DNA]</scope>
    <source>
        <strain evidence="8">PG1</strain>
    </source>
</reference>
<keyword evidence="8" id="KW-1185">Reference proteome</keyword>
<evidence type="ECO:0000256" key="2">
    <source>
        <dbReference type="ARBA" id="ARBA00022692"/>
    </source>
</evidence>
<evidence type="ECO:0000259" key="6">
    <source>
        <dbReference type="Pfam" id="PF04932"/>
    </source>
</evidence>
<dbReference type="KEGG" id="bgp:BGL_1c03970"/>
<organism evidence="7 8">
    <name type="scientific">Burkholderia plantarii</name>
    <dbReference type="NCBI Taxonomy" id="41899"/>
    <lineage>
        <taxon>Bacteria</taxon>
        <taxon>Pseudomonadati</taxon>
        <taxon>Pseudomonadota</taxon>
        <taxon>Betaproteobacteria</taxon>
        <taxon>Burkholderiales</taxon>
        <taxon>Burkholderiaceae</taxon>
        <taxon>Burkholderia</taxon>
    </lineage>
</organism>
<evidence type="ECO:0000256" key="4">
    <source>
        <dbReference type="ARBA" id="ARBA00023136"/>
    </source>
</evidence>
<dbReference type="AlphaFoldDB" id="A0A0B6RS03"/>
<evidence type="ECO:0000256" key="3">
    <source>
        <dbReference type="ARBA" id="ARBA00022989"/>
    </source>
</evidence>
<proteinExistence type="predicted"/>
<feature type="transmembrane region" description="Helical" evidence="5">
    <location>
        <begin position="216"/>
        <end position="237"/>
    </location>
</feature>
<evidence type="ECO:0000313" key="7">
    <source>
        <dbReference type="EMBL" id="AJK44939.1"/>
    </source>
</evidence>
<feature type="transmembrane region" description="Helical" evidence="5">
    <location>
        <begin position="265"/>
        <end position="285"/>
    </location>
</feature>
<feature type="transmembrane region" description="Helical" evidence="5">
    <location>
        <begin position="86"/>
        <end position="106"/>
    </location>
</feature>
<feature type="domain" description="O-antigen ligase-related" evidence="6">
    <location>
        <begin position="232"/>
        <end position="380"/>
    </location>
</feature>
<dbReference type="RefSeq" id="WP_052498243.1">
    <property type="nucleotide sequence ID" value="NZ_CP002580.1"/>
</dbReference>
<dbReference type="InterPro" id="IPR051533">
    <property type="entry name" value="WaaL-like"/>
</dbReference>
<dbReference type="HOGENOM" id="CLU_049451_0_0_4"/>
<keyword evidence="2 5" id="KW-0812">Transmembrane</keyword>
<dbReference type="GO" id="GO:0016020">
    <property type="term" value="C:membrane"/>
    <property type="evidence" value="ECO:0007669"/>
    <property type="project" value="UniProtKB-SubCell"/>
</dbReference>
<dbReference type="PANTHER" id="PTHR37422">
    <property type="entry name" value="TEICHURONIC ACID BIOSYNTHESIS PROTEIN TUAE"/>
    <property type="match status" value="1"/>
</dbReference>
<name>A0A0B6RS03_BURPL</name>
<feature type="transmembrane region" description="Helical" evidence="5">
    <location>
        <begin position="171"/>
        <end position="196"/>
    </location>
</feature>
<evidence type="ECO:0000256" key="1">
    <source>
        <dbReference type="ARBA" id="ARBA00004141"/>
    </source>
</evidence>
<feature type="transmembrane region" description="Helical" evidence="5">
    <location>
        <begin position="433"/>
        <end position="452"/>
    </location>
</feature>
<feature type="transmembrane region" description="Helical" evidence="5">
    <location>
        <begin position="138"/>
        <end position="159"/>
    </location>
</feature>
<feature type="transmembrane region" description="Helical" evidence="5">
    <location>
        <begin position="30"/>
        <end position="48"/>
    </location>
</feature>
<accession>A0A0B6RS03</accession>
<dbReference type="EMBL" id="CP002580">
    <property type="protein sequence ID" value="AJK44939.1"/>
    <property type="molecule type" value="Genomic_DNA"/>
</dbReference>
<dbReference type="InterPro" id="IPR007016">
    <property type="entry name" value="O-antigen_ligase-rel_domated"/>
</dbReference>
<dbReference type="Pfam" id="PF04932">
    <property type="entry name" value="Wzy_C"/>
    <property type="match status" value="1"/>
</dbReference>
<reference evidence="7 8" key="2">
    <citation type="journal article" date="2016" name="Appl. Microbiol. Biotechnol.">
        <title>Mutations improving production and secretion of extracellular lipase by Burkholderia glumae PG1.</title>
        <authorList>
            <person name="Knapp A."/>
            <person name="Voget S."/>
            <person name="Gao R."/>
            <person name="Zaburannyi N."/>
            <person name="Krysciak D."/>
            <person name="Breuer M."/>
            <person name="Hauer B."/>
            <person name="Streit W.R."/>
            <person name="Muller R."/>
            <person name="Daniel R."/>
            <person name="Jaeger K.E."/>
        </authorList>
    </citation>
    <scope>NUCLEOTIDE SEQUENCE [LARGE SCALE GENOMIC DNA]</scope>
    <source>
        <strain evidence="7 8">PG1</strain>
    </source>
</reference>
<dbReference type="PANTHER" id="PTHR37422:SF13">
    <property type="entry name" value="LIPOPOLYSACCHARIDE BIOSYNTHESIS PROTEIN PA4999-RELATED"/>
    <property type="match status" value="1"/>
</dbReference>
<dbReference type="Proteomes" id="UP000031838">
    <property type="component" value="Chromosome 1"/>
</dbReference>
<feature type="transmembrane region" description="Helical" evidence="5">
    <location>
        <begin position="374"/>
        <end position="394"/>
    </location>
</feature>
<gene>
    <name evidence="7" type="ORF">BGL_1c03970</name>
</gene>
<sequence length="465" mass="49111">MPDADQVASGAGPRRRLGRLAAVALGRPDAGGFELCLAALLFVAVAGYLSLRGATNACLMLLALLSLAGLRGAWRDAGRRGTRRALLLAAAALAAPIVSVAIGQALRGEWLAKAFDAPSRLLLAIPVMLAFHHRRIDAVRILGFAAPLALIELVVQVRLDPRALVAWQGRYATYFVDTDMFGVYTLLLALFALFALKRGSSAGSAGAGAARPGWMLPPTVSRVLVVSGVCAGAYLVVASQTRTAYLLVPVAALLWLWLRRPALDARTAVCVLLALVAGVAAFSGATDRLVSIYADVSTWADASNPDTSGGFRLTMWRIAWTLFLHRPWQGYGDTGFRALLDAPWITSFASERARQMIHAGPHNELLANLLRSGVAGGLAVAMLFAVPLGLFWRARRLDADAAARRAADTGIAFMICLMLACVTFEMFTLKYTASFNALVIATLVAQALGVGGGSRERGAGESGGA</sequence>
<protein>
    <submittedName>
        <fullName evidence="7">Putative O-antigen polymerase</fullName>
    </submittedName>
</protein>